<dbReference type="GO" id="GO:0015074">
    <property type="term" value="P:DNA integration"/>
    <property type="evidence" value="ECO:0007669"/>
    <property type="project" value="UniProtKB-KW"/>
</dbReference>
<dbReference type="GO" id="GO:0006310">
    <property type="term" value="P:DNA recombination"/>
    <property type="evidence" value="ECO:0007669"/>
    <property type="project" value="UniProtKB-KW"/>
</dbReference>
<evidence type="ECO:0000256" key="4">
    <source>
        <dbReference type="ARBA" id="ARBA00023172"/>
    </source>
</evidence>
<dbReference type="PANTHER" id="PTHR30629">
    <property type="entry name" value="PROPHAGE INTEGRASE"/>
    <property type="match status" value="1"/>
</dbReference>
<dbReference type="InterPro" id="IPR010998">
    <property type="entry name" value="Integrase_recombinase_N"/>
</dbReference>
<protein>
    <submittedName>
        <fullName evidence="6">Integrase</fullName>
    </submittedName>
</protein>
<organism evidence="6 7">
    <name type="scientific">Enterococcus thailandicus</name>
    <dbReference type="NCBI Taxonomy" id="417368"/>
    <lineage>
        <taxon>Bacteria</taxon>
        <taxon>Bacillati</taxon>
        <taxon>Bacillota</taxon>
        <taxon>Bacilli</taxon>
        <taxon>Lactobacillales</taxon>
        <taxon>Enterococcaceae</taxon>
        <taxon>Enterococcus</taxon>
    </lineage>
</organism>
<dbReference type="PROSITE" id="PS51898">
    <property type="entry name" value="TYR_RECOMBINASE"/>
    <property type="match status" value="1"/>
</dbReference>
<dbReference type="InterPro" id="IPR002104">
    <property type="entry name" value="Integrase_catalytic"/>
</dbReference>
<keyword evidence="2" id="KW-0229">DNA integration</keyword>
<reference evidence="6 7" key="1">
    <citation type="submission" date="2019-07" db="EMBL/GenBank/DDBJ databases">
        <title>Whole genome shotgun sequence of Enterococcus thailandicus NBRC 101867.</title>
        <authorList>
            <person name="Hosoyama A."/>
            <person name="Uohara A."/>
            <person name="Ohji S."/>
            <person name="Ichikawa N."/>
        </authorList>
    </citation>
    <scope>NUCLEOTIDE SEQUENCE [LARGE SCALE GENOMIC DNA]</scope>
    <source>
        <strain evidence="6 7">NBRC 101867</strain>
    </source>
</reference>
<name>A0A510WKZ4_ENTTH</name>
<dbReference type="CDD" id="cd01189">
    <property type="entry name" value="INT_ICEBs1_C_like"/>
    <property type="match status" value="1"/>
</dbReference>
<evidence type="ECO:0000313" key="7">
    <source>
        <dbReference type="Proteomes" id="UP000321361"/>
    </source>
</evidence>
<feature type="domain" description="Tyr recombinase" evidence="5">
    <location>
        <begin position="192"/>
        <end position="398"/>
    </location>
</feature>
<sequence>MAITKLKNNHYKLEVFYPKEVRQILGVTTERYRKTFRTKKEAEQAEKDVSQKIQRVLNEKSGRSFELSGHIKFKEFYETVWLDMYIAGSTGRSRQIPTATTISNTKDVFRLHILPMFGEYSIKFLNDNKDFVLRALMKKSQTYANIKIIKSYVNQIFDIAELLEYIEYNRIEKVIRYVGDPKKQQLKAERQLNGEALTAEELIAWLDAANEDYSKGLLIMQDYVLLMLTLNLGDRKSESYALQWKHIDFENGYVSLIQSKDKFGNLKSTKGRKATKFKIPTFLIKLLKEWKQKQKEELLQLGIKQTKEQFLFTYANRSGEVNIPVHVDYLNYRLKSIRRRHEELTQTNPHKLRHTFSTLAREGGATMAQISQALTHSDIKTTEIYVNTPNVVDLSTYEKFEKRLDEARQAK</sequence>
<accession>A0A510WKZ4</accession>
<dbReference type="Proteomes" id="UP000321361">
    <property type="component" value="Unassembled WGS sequence"/>
</dbReference>
<gene>
    <name evidence="6" type="ORF">ETH01_16170</name>
</gene>
<dbReference type="AlphaFoldDB" id="A0A510WKZ4"/>
<dbReference type="InterPro" id="IPR011010">
    <property type="entry name" value="DNA_brk_join_enz"/>
</dbReference>
<comment type="similarity">
    <text evidence="1">Belongs to the 'phage' integrase family.</text>
</comment>
<evidence type="ECO:0000313" key="6">
    <source>
        <dbReference type="EMBL" id="GEK37330.1"/>
    </source>
</evidence>
<dbReference type="InterPro" id="IPR013762">
    <property type="entry name" value="Integrase-like_cat_sf"/>
</dbReference>
<dbReference type="EMBL" id="BJUG01000008">
    <property type="protein sequence ID" value="GEK37330.1"/>
    <property type="molecule type" value="Genomic_DNA"/>
</dbReference>
<evidence type="ECO:0000256" key="3">
    <source>
        <dbReference type="ARBA" id="ARBA00023125"/>
    </source>
</evidence>
<evidence type="ECO:0000259" key="5">
    <source>
        <dbReference type="PROSITE" id="PS51898"/>
    </source>
</evidence>
<evidence type="ECO:0000256" key="1">
    <source>
        <dbReference type="ARBA" id="ARBA00008857"/>
    </source>
</evidence>
<dbReference type="OrthoDB" id="283809at2"/>
<comment type="caution">
    <text evidence="6">The sequence shown here is derived from an EMBL/GenBank/DDBJ whole genome shotgun (WGS) entry which is preliminary data.</text>
</comment>
<dbReference type="GO" id="GO:0003677">
    <property type="term" value="F:DNA binding"/>
    <property type="evidence" value="ECO:0007669"/>
    <property type="project" value="UniProtKB-KW"/>
</dbReference>
<proteinExistence type="inferred from homology"/>
<dbReference type="Gene3D" id="1.10.443.10">
    <property type="entry name" value="Intergrase catalytic core"/>
    <property type="match status" value="1"/>
</dbReference>
<dbReference type="PANTHER" id="PTHR30629:SF2">
    <property type="entry name" value="PROPHAGE INTEGRASE INTS-RELATED"/>
    <property type="match status" value="1"/>
</dbReference>
<dbReference type="Gene3D" id="1.10.150.130">
    <property type="match status" value="1"/>
</dbReference>
<keyword evidence="4" id="KW-0233">DNA recombination</keyword>
<dbReference type="InterPro" id="IPR050808">
    <property type="entry name" value="Phage_Integrase"/>
</dbReference>
<dbReference type="SUPFAM" id="SSF56349">
    <property type="entry name" value="DNA breaking-rejoining enzymes"/>
    <property type="match status" value="1"/>
</dbReference>
<dbReference type="RefSeq" id="WP_071869248.1">
    <property type="nucleotide sequence ID" value="NZ_BJUG01000008.1"/>
</dbReference>
<evidence type="ECO:0000256" key="2">
    <source>
        <dbReference type="ARBA" id="ARBA00022908"/>
    </source>
</evidence>
<dbReference type="Pfam" id="PF00589">
    <property type="entry name" value="Phage_integrase"/>
    <property type="match status" value="1"/>
</dbReference>
<keyword evidence="3" id="KW-0238">DNA-binding</keyword>